<dbReference type="EnsemblMetazoa" id="Aqu2.1.00662_001">
    <property type="protein sequence ID" value="Aqu2.1.00662_001"/>
    <property type="gene ID" value="Aqu2.1.00662"/>
</dbReference>
<organism evidence="2">
    <name type="scientific">Amphimedon queenslandica</name>
    <name type="common">Sponge</name>
    <dbReference type="NCBI Taxonomy" id="400682"/>
    <lineage>
        <taxon>Eukaryota</taxon>
        <taxon>Metazoa</taxon>
        <taxon>Porifera</taxon>
        <taxon>Demospongiae</taxon>
        <taxon>Heteroscleromorpha</taxon>
        <taxon>Haplosclerida</taxon>
        <taxon>Niphatidae</taxon>
        <taxon>Amphimedon</taxon>
    </lineage>
</organism>
<reference evidence="2" key="1">
    <citation type="submission" date="2017-05" db="UniProtKB">
        <authorList>
            <consortium name="EnsemblMetazoa"/>
        </authorList>
    </citation>
    <scope>IDENTIFICATION</scope>
</reference>
<name>A0A1X7SF11_AMPQE</name>
<keyword evidence="1" id="KW-0812">Transmembrane</keyword>
<dbReference type="AlphaFoldDB" id="A0A1X7SF11"/>
<dbReference type="InParanoid" id="A0A1X7SF11"/>
<evidence type="ECO:0000256" key="1">
    <source>
        <dbReference type="SAM" id="Phobius"/>
    </source>
</evidence>
<feature type="transmembrane region" description="Helical" evidence="1">
    <location>
        <begin position="43"/>
        <end position="60"/>
    </location>
</feature>
<evidence type="ECO:0000313" key="2">
    <source>
        <dbReference type="EnsemblMetazoa" id="Aqu2.1.00662_001"/>
    </source>
</evidence>
<proteinExistence type="predicted"/>
<accession>A0A1X7SF11</accession>
<keyword evidence="1" id="KW-0472">Membrane</keyword>
<protein>
    <submittedName>
        <fullName evidence="2">Uncharacterized protein</fullName>
    </submittedName>
</protein>
<sequence>LMNQLISQCMLIWLLLLKGRDHREHQHKNNQWYMHQLTTNLFLLPFLLQLLLIKYCMLIYQ</sequence>
<keyword evidence="1" id="KW-1133">Transmembrane helix</keyword>